<sequence length="293" mass="30469">MSLVKKSTIVRAKFSALKATFRVLERAAPNVGGALALRLWCTPRHARPAAAGTPGTRRRITVHGGEVLTETWGEGPTVYLAHGWGGHRGQLAGLVDPLVAAGCRVVTFDALSHGESGPGALGPDRSTLPEFAAVLTAVVAESGPAHGIVAHSMGGTAAALAVLDGVRASRLALVAPVAEPIGQTAEFAKALGFGERVHAAMLRRLRRLVGRPLTDFDIPARAAGRADLPPLLVVHDVKDREVAHANGAAIAESWPGARLVTTEGLGHRRVLADQDVLRAVIGFVTAHEPAAAR</sequence>
<name>A0A918GT00_9PSEU</name>
<dbReference type="PANTHER" id="PTHR43798:SF33">
    <property type="entry name" value="HYDROLASE, PUTATIVE (AFU_ORTHOLOGUE AFUA_2G14860)-RELATED"/>
    <property type="match status" value="1"/>
</dbReference>
<feature type="domain" description="AB hydrolase-1" evidence="1">
    <location>
        <begin position="78"/>
        <end position="274"/>
    </location>
</feature>
<dbReference type="GO" id="GO:0016020">
    <property type="term" value="C:membrane"/>
    <property type="evidence" value="ECO:0007669"/>
    <property type="project" value="TreeGrafter"/>
</dbReference>
<dbReference type="EMBL" id="BMRB01000008">
    <property type="protein sequence ID" value="GGS56510.1"/>
    <property type="molecule type" value="Genomic_DNA"/>
</dbReference>
<dbReference type="InterPro" id="IPR050266">
    <property type="entry name" value="AB_hydrolase_sf"/>
</dbReference>
<reference evidence="2" key="2">
    <citation type="submission" date="2020-09" db="EMBL/GenBank/DDBJ databases">
        <authorList>
            <person name="Sun Q."/>
            <person name="Ohkuma M."/>
        </authorList>
    </citation>
    <scope>NUCLEOTIDE SEQUENCE</scope>
    <source>
        <strain evidence="2">JCM 3276</strain>
    </source>
</reference>
<dbReference type="RefSeq" id="WP_189213910.1">
    <property type="nucleotide sequence ID" value="NZ_BMRB01000008.1"/>
</dbReference>
<dbReference type="GO" id="GO:0003824">
    <property type="term" value="F:catalytic activity"/>
    <property type="evidence" value="ECO:0007669"/>
    <property type="project" value="UniProtKB-ARBA"/>
</dbReference>
<protein>
    <recommendedName>
        <fullName evidence="1">AB hydrolase-1 domain-containing protein</fullName>
    </recommendedName>
</protein>
<dbReference type="InterPro" id="IPR000073">
    <property type="entry name" value="AB_hydrolase_1"/>
</dbReference>
<proteinExistence type="predicted"/>
<dbReference type="SUPFAM" id="SSF53474">
    <property type="entry name" value="alpha/beta-Hydrolases"/>
    <property type="match status" value="1"/>
</dbReference>
<dbReference type="AlphaFoldDB" id="A0A918GT00"/>
<accession>A0A918GT00</accession>
<dbReference type="PANTHER" id="PTHR43798">
    <property type="entry name" value="MONOACYLGLYCEROL LIPASE"/>
    <property type="match status" value="1"/>
</dbReference>
<gene>
    <name evidence="2" type="ORF">GCM10010171_59380</name>
</gene>
<dbReference type="Proteomes" id="UP000660680">
    <property type="component" value="Unassembled WGS sequence"/>
</dbReference>
<dbReference type="Pfam" id="PF12697">
    <property type="entry name" value="Abhydrolase_6"/>
    <property type="match status" value="1"/>
</dbReference>
<evidence type="ECO:0000259" key="1">
    <source>
        <dbReference type="Pfam" id="PF12697"/>
    </source>
</evidence>
<organism evidence="2 3">
    <name type="scientific">Actinokineospora fastidiosa</name>
    <dbReference type="NCBI Taxonomy" id="1816"/>
    <lineage>
        <taxon>Bacteria</taxon>
        <taxon>Bacillati</taxon>
        <taxon>Actinomycetota</taxon>
        <taxon>Actinomycetes</taxon>
        <taxon>Pseudonocardiales</taxon>
        <taxon>Pseudonocardiaceae</taxon>
        <taxon>Actinokineospora</taxon>
    </lineage>
</organism>
<keyword evidence="3" id="KW-1185">Reference proteome</keyword>
<evidence type="ECO:0000313" key="2">
    <source>
        <dbReference type="EMBL" id="GGS56510.1"/>
    </source>
</evidence>
<dbReference type="Gene3D" id="3.40.50.1820">
    <property type="entry name" value="alpha/beta hydrolase"/>
    <property type="match status" value="1"/>
</dbReference>
<evidence type="ECO:0000313" key="3">
    <source>
        <dbReference type="Proteomes" id="UP000660680"/>
    </source>
</evidence>
<comment type="caution">
    <text evidence="2">The sequence shown here is derived from an EMBL/GenBank/DDBJ whole genome shotgun (WGS) entry which is preliminary data.</text>
</comment>
<reference evidence="2" key="1">
    <citation type="journal article" date="2014" name="Int. J. Syst. Evol. Microbiol.">
        <title>Complete genome sequence of Corynebacterium casei LMG S-19264T (=DSM 44701T), isolated from a smear-ripened cheese.</title>
        <authorList>
            <consortium name="US DOE Joint Genome Institute (JGI-PGF)"/>
            <person name="Walter F."/>
            <person name="Albersmeier A."/>
            <person name="Kalinowski J."/>
            <person name="Ruckert C."/>
        </authorList>
    </citation>
    <scope>NUCLEOTIDE SEQUENCE</scope>
    <source>
        <strain evidence="2">JCM 3276</strain>
    </source>
</reference>
<dbReference type="InterPro" id="IPR029058">
    <property type="entry name" value="AB_hydrolase_fold"/>
</dbReference>